<dbReference type="PANTHER" id="PTHR10671">
    <property type="entry name" value="EPITHELIAL MEMBRANE PROTEIN-RELATED"/>
    <property type="match status" value="1"/>
</dbReference>
<evidence type="ECO:0000256" key="3">
    <source>
        <dbReference type="ARBA" id="ARBA00022989"/>
    </source>
</evidence>
<proteinExistence type="predicted"/>
<dbReference type="AlphaFoldDB" id="A0AAE0VJU0"/>
<dbReference type="PANTHER" id="PTHR10671:SF82">
    <property type="entry name" value="GH19567P"/>
    <property type="match status" value="1"/>
</dbReference>
<gene>
    <name evidence="6" type="ORF">CHS0354_028275</name>
</gene>
<reference evidence="6" key="1">
    <citation type="journal article" date="2021" name="Genome Biol. Evol.">
        <title>A High-Quality Reference Genome for a Parasitic Bivalve with Doubly Uniparental Inheritance (Bivalvia: Unionida).</title>
        <authorList>
            <person name="Smith C.H."/>
        </authorList>
    </citation>
    <scope>NUCLEOTIDE SEQUENCE</scope>
    <source>
        <strain evidence="6">CHS0354</strain>
    </source>
</reference>
<feature type="transmembrane region" description="Helical" evidence="5">
    <location>
        <begin position="145"/>
        <end position="164"/>
    </location>
</feature>
<comment type="caution">
    <text evidence="6">The sequence shown here is derived from an EMBL/GenBank/DDBJ whole genome shotgun (WGS) entry which is preliminary data.</text>
</comment>
<feature type="transmembrane region" description="Helical" evidence="5">
    <location>
        <begin position="184"/>
        <end position="209"/>
    </location>
</feature>
<keyword evidence="7" id="KW-1185">Reference proteome</keyword>
<comment type="subcellular location">
    <subcellularLocation>
        <location evidence="1">Membrane</location>
        <topology evidence="1">Multi-pass membrane protein</topology>
    </subcellularLocation>
</comment>
<evidence type="ECO:0000313" key="6">
    <source>
        <dbReference type="EMBL" id="KAK3579467.1"/>
    </source>
</evidence>
<feature type="transmembrane region" description="Helical" evidence="5">
    <location>
        <begin position="113"/>
        <end position="133"/>
    </location>
</feature>
<dbReference type="InterPro" id="IPR050579">
    <property type="entry name" value="PMP-22/EMP/MP20-like"/>
</dbReference>
<dbReference type="GO" id="GO:0005886">
    <property type="term" value="C:plasma membrane"/>
    <property type="evidence" value="ECO:0007669"/>
    <property type="project" value="TreeGrafter"/>
</dbReference>
<evidence type="ECO:0000313" key="7">
    <source>
        <dbReference type="Proteomes" id="UP001195483"/>
    </source>
</evidence>
<organism evidence="6 7">
    <name type="scientific">Potamilus streckersoni</name>
    <dbReference type="NCBI Taxonomy" id="2493646"/>
    <lineage>
        <taxon>Eukaryota</taxon>
        <taxon>Metazoa</taxon>
        <taxon>Spiralia</taxon>
        <taxon>Lophotrochozoa</taxon>
        <taxon>Mollusca</taxon>
        <taxon>Bivalvia</taxon>
        <taxon>Autobranchia</taxon>
        <taxon>Heteroconchia</taxon>
        <taxon>Palaeoheterodonta</taxon>
        <taxon>Unionida</taxon>
        <taxon>Unionoidea</taxon>
        <taxon>Unionidae</taxon>
        <taxon>Ambleminae</taxon>
        <taxon>Lampsilini</taxon>
        <taxon>Potamilus</taxon>
    </lineage>
</organism>
<evidence type="ECO:0000256" key="4">
    <source>
        <dbReference type="ARBA" id="ARBA00023136"/>
    </source>
</evidence>
<dbReference type="Gene3D" id="1.20.140.150">
    <property type="match status" value="1"/>
</dbReference>
<reference evidence="6" key="3">
    <citation type="submission" date="2023-05" db="EMBL/GenBank/DDBJ databases">
        <authorList>
            <person name="Smith C.H."/>
        </authorList>
    </citation>
    <scope>NUCLEOTIDE SEQUENCE</scope>
    <source>
        <strain evidence="6">CHS0354</strain>
        <tissue evidence="6">Mantle</tissue>
    </source>
</reference>
<keyword evidence="2 5" id="KW-0812">Transmembrane</keyword>
<dbReference type="Pfam" id="PF13903">
    <property type="entry name" value="Claudin_2"/>
    <property type="match status" value="1"/>
</dbReference>
<dbReference type="EMBL" id="JAEAOA010001694">
    <property type="protein sequence ID" value="KAK3579467.1"/>
    <property type="molecule type" value="Genomic_DNA"/>
</dbReference>
<accession>A0AAE0VJU0</accession>
<reference evidence="6" key="2">
    <citation type="journal article" date="2021" name="Genome Biol. Evol.">
        <title>Developing a high-quality reference genome for a parasitic bivalve with doubly uniparental inheritance (Bivalvia: Unionida).</title>
        <authorList>
            <person name="Smith C.H."/>
        </authorList>
    </citation>
    <scope>NUCLEOTIDE SEQUENCE</scope>
    <source>
        <strain evidence="6">CHS0354</strain>
        <tissue evidence="6">Mantle</tissue>
    </source>
</reference>
<dbReference type="InterPro" id="IPR004031">
    <property type="entry name" value="PMP22/EMP/MP20/Claudin"/>
</dbReference>
<keyword evidence="4 5" id="KW-0472">Membrane</keyword>
<evidence type="ECO:0000256" key="5">
    <source>
        <dbReference type="SAM" id="Phobius"/>
    </source>
</evidence>
<protein>
    <submittedName>
        <fullName evidence="6">Uncharacterized protein</fullName>
    </submittedName>
</protein>
<keyword evidence="3 5" id="KW-1133">Transmembrane helix</keyword>
<dbReference type="Proteomes" id="UP001195483">
    <property type="component" value="Unassembled WGS sequence"/>
</dbReference>
<evidence type="ECO:0000256" key="1">
    <source>
        <dbReference type="ARBA" id="ARBA00004141"/>
    </source>
</evidence>
<sequence>MAGANVVFEKKMLMGCTGVTLFGCLLEIIAVSTDSWLHFHIVGGLYQNKTNTFLLRVQSGLWRVCRTTTPNQSDSSLEKTDCEVHNFFPTRQEIMYDESIDNQILDYMRTGCAFSIIGLCLMALVHLFAFYTIRRPRYIIKRLTALLHIMTAACVIVTNEVFIRTTEYATDNLPGRIPKTAIHWYGYSFVISWIVFVLYVVAGLIFLFLSHKRKPDISGMENTMAEEDEPMQLKR</sequence>
<evidence type="ECO:0000256" key="2">
    <source>
        <dbReference type="ARBA" id="ARBA00022692"/>
    </source>
</evidence>
<name>A0AAE0VJU0_9BIVA</name>
<feature type="transmembrane region" description="Helical" evidence="5">
    <location>
        <begin position="12"/>
        <end position="31"/>
    </location>
</feature>